<comment type="caution">
    <text evidence="1">The sequence shown here is derived from an EMBL/GenBank/DDBJ whole genome shotgun (WGS) entry which is preliminary data.</text>
</comment>
<proteinExistence type="predicted"/>
<accession>A0A6L2Q6Z0</accession>
<dbReference type="InParanoid" id="A0A6L2Q6Z0"/>
<dbReference type="OrthoDB" id="5986643at2759"/>
<organism evidence="1 2">
    <name type="scientific">Coptotermes formosanus</name>
    <name type="common">Formosan subterranean termite</name>
    <dbReference type="NCBI Taxonomy" id="36987"/>
    <lineage>
        <taxon>Eukaryota</taxon>
        <taxon>Metazoa</taxon>
        <taxon>Ecdysozoa</taxon>
        <taxon>Arthropoda</taxon>
        <taxon>Hexapoda</taxon>
        <taxon>Insecta</taxon>
        <taxon>Pterygota</taxon>
        <taxon>Neoptera</taxon>
        <taxon>Polyneoptera</taxon>
        <taxon>Dictyoptera</taxon>
        <taxon>Blattodea</taxon>
        <taxon>Blattoidea</taxon>
        <taxon>Termitoidae</taxon>
        <taxon>Rhinotermitidae</taxon>
        <taxon>Coptotermes</taxon>
    </lineage>
</organism>
<keyword evidence="2" id="KW-1185">Reference proteome</keyword>
<gene>
    <name evidence="1" type="ORF">Cfor_04087</name>
</gene>
<protein>
    <submittedName>
        <fullName evidence="1">Uncharacterized protein</fullName>
    </submittedName>
</protein>
<name>A0A6L2Q6Z0_COPFO</name>
<dbReference type="AlphaFoldDB" id="A0A6L2Q6Z0"/>
<reference evidence="2" key="1">
    <citation type="submission" date="2020-01" db="EMBL/GenBank/DDBJ databases">
        <title>Draft genome sequence of the Termite Coptotermes fromosanus.</title>
        <authorList>
            <person name="Itakura S."/>
            <person name="Yosikawa Y."/>
            <person name="Umezawa K."/>
        </authorList>
    </citation>
    <scope>NUCLEOTIDE SEQUENCE [LARGE SCALE GENOMIC DNA]</scope>
</reference>
<sequence length="54" mass="6291">MANINGFEEISRFSSLKRLKRVVAYCFHFIYNARNPKGKKWGSLTVDELEEALL</sequence>
<dbReference type="Proteomes" id="UP000502823">
    <property type="component" value="Unassembled WGS sequence"/>
</dbReference>
<dbReference type="EMBL" id="BLKM01002402">
    <property type="protein sequence ID" value="GFG40703.1"/>
    <property type="molecule type" value="Genomic_DNA"/>
</dbReference>
<evidence type="ECO:0000313" key="1">
    <source>
        <dbReference type="EMBL" id="GFG40703.1"/>
    </source>
</evidence>
<evidence type="ECO:0000313" key="2">
    <source>
        <dbReference type="Proteomes" id="UP000502823"/>
    </source>
</evidence>